<sequence length="106" mass="11487">PALHPAKVKFPGSQGIYLDQVLADSSKPLSSFKRTLRTLHQLTIHHQLPRISSDSAAVSQLSLTRRHSSSSNSPPSTFAVSSPGSSILFLNKLDKLFSCLLSVPLH</sequence>
<feature type="region of interest" description="Disordered" evidence="1">
    <location>
        <begin position="62"/>
        <end position="82"/>
    </location>
</feature>
<organism evidence="2 3">
    <name type="scientific">Ataeniobius toweri</name>
    <dbReference type="NCBI Taxonomy" id="208326"/>
    <lineage>
        <taxon>Eukaryota</taxon>
        <taxon>Metazoa</taxon>
        <taxon>Chordata</taxon>
        <taxon>Craniata</taxon>
        <taxon>Vertebrata</taxon>
        <taxon>Euteleostomi</taxon>
        <taxon>Actinopterygii</taxon>
        <taxon>Neopterygii</taxon>
        <taxon>Teleostei</taxon>
        <taxon>Neoteleostei</taxon>
        <taxon>Acanthomorphata</taxon>
        <taxon>Ovalentaria</taxon>
        <taxon>Atherinomorphae</taxon>
        <taxon>Cyprinodontiformes</taxon>
        <taxon>Goodeidae</taxon>
        <taxon>Ataeniobius</taxon>
    </lineage>
</organism>
<dbReference type="Proteomes" id="UP001345963">
    <property type="component" value="Unassembled WGS sequence"/>
</dbReference>
<feature type="non-terminal residue" evidence="2">
    <location>
        <position position="1"/>
    </location>
</feature>
<feature type="non-terminal residue" evidence="2">
    <location>
        <position position="106"/>
    </location>
</feature>
<evidence type="ECO:0000313" key="3">
    <source>
        <dbReference type="Proteomes" id="UP001345963"/>
    </source>
</evidence>
<evidence type="ECO:0000256" key="1">
    <source>
        <dbReference type="SAM" id="MobiDB-lite"/>
    </source>
</evidence>
<accession>A0ABU7ASH1</accession>
<protein>
    <submittedName>
        <fullName evidence="2">Uncharacterized protein</fullName>
    </submittedName>
</protein>
<comment type="caution">
    <text evidence="2">The sequence shown here is derived from an EMBL/GenBank/DDBJ whole genome shotgun (WGS) entry which is preliminary data.</text>
</comment>
<gene>
    <name evidence="2" type="ORF">ATANTOWER_026321</name>
</gene>
<reference evidence="2 3" key="1">
    <citation type="submission" date="2021-07" db="EMBL/GenBank/DDBJ databases">
        <authorList>
            <person name="Palmer J.M."/>
        </authorList>
    </citation>
    <scope>NUCLEOTIDE SEQUENCE [LARGE SCALE GENOMIC DNA]</scope>
    <source>
        <strain evidence="2 3">AT_MEX2019</strain>
        <tissue evidence="2">Muscle</tissue>
    </source>
</reference>
<dbReference type="EMBL" id="JAHUTI010025888">
    <property type="protein sequence ID" value="MED6240706.1"/>
    <property type="molecule type" value="Genomic_DNA"/>
</dbReference>
<keyword evidence="3" id="KW-1185">Reference proteome</keyword>
<evidence type="ECO:0000313" key="2">
    <source>
        <dbReference type="EMBL" id="MED6240706.1"/>
    </source>
</evidence>
<proteinExistence type="predicted"/>
<name>A0ABU7ASH1_9TELE</name>